<feature type="region of interest" description="Disordered" evidence="1">
    <location>
        <begin position="133"/>
        <end position="212"/>
    </location>
</feature>
<sequence length="212" mass="23017">MGGGSGGMLPLIHAKKRRGPAIKIRKGRSSVIAISITLAWYVSFRLFKKIRLRRQTRNRTKKRPKGGGHGGSTLPRNDECDEANDECNEAIIEGSETSEQFSKAAIAAATVAAVTVIAAAFFVGFRLLKKRRRAGETHEGPQATPPPGARRRSPAVVEHEPGLKWLLTLKSPGHPAHGDDLQRPKILRASSLSIPRPPGAWRRSSASQDPKS</sequence>
<evidence type="ECO:0000256" key="1">
    <source>
        <dbReference type="SAM" id="MobiDB-lite"/>
    </source>
</evidence>
<name>A0A6P5FNX4_ANACO</name>
<feature type="compositionally biased region" description="Basic residues" evidence="1">
    <location>
        <begin position="55"/>
        <end position="66"/>
    </location>
</feature>
<keyword evidence="2" id="KW-1133">Transmembrane helix</keyword>
<keyword evidence="3" id="KW-1185">Reference proteome</keyword>
<evidence type="ECO:0000256" key="2">
    <source>
        <dbReference type="SAM" id="Phobius"/>
    </source>
</evidence>
<feature type="region of interest" description="Disordered" evidence="1">
    <location>
        <begin position="55"/>
        <end position="81"/>
    </location>
</feature>
<dbReference type="RefSeq" id="XP_020097372.1">
    <property type="nucleotide sequence ID" value="XM_020241783.1"/>
</dbReference>
<dbReference type="GeneID" id="109716378"/>
<organism evidence="3 4">
    <name type="scientific">Ananas comosus</name>
    <name type="common">Pineapple</name>
    <name type="synonym">Ananas ananas</name>
    <dbReference type="NCBI Taxonomy" id="4615"/>
    <lineage>
        <taxon>Eukaryota</taxon>
        <taxon>Viridiplantae</taxon>
        <taxon>Streptophyta</taxon>
        <taxon>Embryophyta</taxon>
        <taxon>Tracheophyta</taxon>
        <taxon>Spermatophyta</taxon>
        <taxon>Magnoliopsida</taxon>
        <taxon>Liliopsida</taxon>
        <taxon>Poales</taxon>
        <taxon>Bromeliaceae</taxon>
        <taxon>Bromelioideae</taxon>
        <taxon>Ananas</taxon>
    </lineage>
</organism>
<evidence type="ECO:0000313" key="3">
    <source>
        <dbReference type="Proteomes" id="UP000515123"/>
    </source>
</evidence>
<protein>
    <submittedName>
        <fullName evidence="4">Uncharacterized protein LOC109716378</fullName>
    </submittedName>
</protein>
<accession>A0A6P5FNX4</accession>
<feature type="transmembrane region" description="Helical" evidence="2">
    <location>
        <begin position="104"/>
        <end position="125"/>
    </location>
</feature>
<proteinExistence type="predicted"/>
<reference evidence="3" key="1">
    <citation type="journal article" date="2015" name="Nat. Genet.">
        <title>The pineapple genome and the evolution of CAM photosynthesis.</title>
        <authorList>
            <person name="Ming R."/>
            <person name="VanBuren R."/>
            <person name="Wai C.M."/>
            <person name="Tang H."/>
            <person name="Schatz M.C."/>
            <person name="Bowers J.E."/>
            <person name="Lyons E."/>
            <person name="Wang M.L."/>
            <person name="Chen J."/>
            <person name="Biggers E."/>
            <person name="Zhang J."/>
            <person name="Huang L."/>
            <person name="Zhang L."/>
            <person name="Miao W."/>
            <person name="Zhang J."/>
            <person name="Ye Z."/>
            <person name="Miao C."/>
            <person name="Lin Z."/>
            <person name="Wang H."/>
            <person name="Zhou H."/>
            <person name="Yim W.C."/>
            <person name="Priest H.D."/>
            <person name="Zheng C."/>
            <person name="Woodhouse M."/>
            <person name="Edger P.P."/>
            <person name="Guyot R."/>
            <person name="Guo H.B."/>
            <person name="Guo H."/>
            <person name="Zheng G."/>
            <person name="Singh R."/>
            <person name="Sharma A."/>
            <person name="Min X."/>
            <person name="Zheng Y."/>
            <person name="Lee H."/>
            <person name="Gurtowski J."/>
            <person name="Sedlazeck F.J."/>
            <person name="Harkess A."/>
            <person name="McKain M.R."/>
            <person name="Liao Z."/>
            <person name="Fang J."/>
            <person name="Liu J."/>
            <person name="Zhang X."/>
            <person name="Zhang Q."/>
            <person name="Hu W."/>
            <person name="Qin Y."/>
            <person name="Wang K."/>
            <person name="Chen L.Y."/>
            <person name="Shirley N."/>
            <person name="Lin Y.R."/>
            <person name="Liu L.Y."/>
            <person name="Hernandez A.G."/>
            <person name="Wright C.L."/>
            <person name="Bulone V."/>
            <person name="Tuskan G.A."/>
            <person name="Heath K."/>
            <person name="Zee F."/>
            <person name="Moore P.H."/>
            <person name="Sunkar R."/>
            <person name="Leebens-Mack J.H."/>
            <person name="Mockler T."/>
            <person name="Bennetzen J.L."/>
            <person name="Freeling M."/>
            <person name="Sankoff D."/>
            <person name="Paterson A.H."/>
            <person name="Zhu X."/>
            <person name="Yang X."/>
            <person name="Smith J.A."/>
            <person name="Cushman J.C."/>
            <person name="Paull R.E."/>
            <person name="Yu Q."/>
        </authorList>
    </citation>
    <scope>NUCLEOTIDE SEQUENCE [LARGE SCALE GENOMIC DNA]</scope>
    <source>
        <strain evidence="3">cv. F153</strain>
    </source>
</reference>
<dbReference type="AlphaFoldDB" id="A0A6P5FNX4"/>
<keyword evidence="2" id="KW-0812">Transmembrane</keyword>
<keyword evidence="2" id="KW-0472">Membrane</keyword>
<dbReference type="Proteomes" id="UP000515123">
    <property type="component" value="Linkage group 10"/>
</dbReference>
<evidence type="ECO:0000313" key="4">
    <source>
        <dbReference type="RefSeq" id="XP_020097372.1"/>
    </source>
</evidence>
<reference evidence="4" key="2">
    <citation type="submission" date="2025-08" db="UniProtKB">
        <authorList>
            <consortium name="RefSeq"/>
        </authorList>
    </citation>
    <scope>IDENTIFICATION</scope>
    <source>
        <tissue evidence="4">Leaf</tissue>
    </source>
</reference>
<gene>
    <name evidence="4" type="primary">LOC109716378</name>
</gene>